<evidence type="ECO:0000313" key="6">
    <source>
        <dbReference type="EMBL" id="OCK81485.1"/>
    </source>
</evidence>
<dbReference type="PANTHER" id="PTHR43712">
    <property type="entry name" value="PUTATIVE (AFU_ORTHOLOGUE AFUA_4G14580)-RELATED"/>
    <property type="match status" value="1"/>
</dbReference>
<dbReference type="GO" id="GO:0008171">
    <property type="term" value="F:O-methyltransferase activity"/>
    <property type="evidence" value="ECO:0007669"/>
    <property type="project" value="InterPro"/>
</dbReference>
<dbReference type="OrthoDB" id="1606438at2759"/>
<evidence type="ECO:0000256" key="1">
    <source>
        <dbReference type="ARBA" id="ARBA00022603"/>
    </source>
</evidence>
<evidence type="ECO:0000259" key="4">
    <source>
        <dbReference type="Pfam" id="PF00891"/>
    </source>
</evidence>
<dbReference type="AlphaFoldDB" id="A0A8E2JG82"/>
<dbReference type="Gene3D" id="3.40.50.150">
    <property type="entry name" value="Vaccinia Virus protein VP39"/>
    <property type="match status" value="1"/>
</dbReference>
<keyword evidence="3" id="KW-0949">S-adenosyl-L-methionine</keyword>
<dbReference type="CDD" id="cd02440">
    <property type="entry name" value="AdoMet_MTases"/>
    <property type="match status" value="1"/>
</dbReference>
<accession>A0A8E2JG82</accession>
<dbReference type="InterPro" id="IPR001077">
    <property type="entry name" value="COMT_C"/>
</dbReference>
<dbReference type="SUPFAM" id="SSF46785">
    <property type="entry name" value="Winged helix' DNA-binding domain"/>
    <property type="match status" value="1"/>
</dbReference>
<dbReference type="InterPro" id="IPR036388">
    <property type="entry name" value="WH-like_DNA-bd_sf"/>
</dbReference>
<feature type="domain" description="O-methyltransferase dimerisation" evidence="5">
    <location>
        <begin position="93"/>
        <end position="152"/>
    </location>
</feature>
<evidence type="ECO:0000256" key="2">
    <source>
        <dbReference type="ARBA" id="ARBA00022679"/>
    </source>
</evidence>
<dbReference type="InterPro" id="IPR012967">
    <property type="entry name" value="COMT_dimerisation"/>
</dbReference>
<dbReference type="Proteomes" id="UP000250266">
    <property type="component" value="Unassembled WGS sequence"/>
</dbReference>
<keyword evidence="7" id="KW-1185">Reference proteome</keyword>
<dbReference type="Gene3D" id="1.10.10.10">
    <property type="entry name" value="Winged helix-like DNA-binding domain superfamily/Winged helix DNA-binding domain"/>
    <property type="match status" value="1"/>
</dbReference>
<name>A0A8E2JG82_9PEZI</name>
<evidence type="ECO:0000259" key="5">
    <source>
        <dbReference type="Pfam" id="PF08100"/>
    </source>
</evidence>
<evidence type="ECO:0000313" key="7">
    <source>
        <dbReference type="Proteomes" id="UP000250266"/>
    </source>
</evidence>
<dbReference type="InterPro" id="IPR016461">
    <property type="entry name" value="COMT-like"/>
</dbReference>
<proteinExistence type="predicted"/>
<dbReference type="Pfam" id="PF08100">
    <property type="entry name" value="Dimerisation"/>
    <property type="match status" value="1"/>
</dbReference>
<dbReference type="PANTHER" id="PTHR43712:SF5">
    <property type="entry name" value="O-METHYLTRANSFERASE ASQN-RELATED"/>
    <property type="match status" value="1"/>
</dbReference>
<protein>
    <submittedName>
        <fullName evidence="6">S-adenosyl-L-methionine-dependent methyltransferase</fullName>
    </submittedName>
</protein>
<dbReference type="InterPro" id="IPR036390">
    <property type="entry name" value="WH_DNA-bd_sf"/>
</dbReference>
<organism evidence="6 7">
    <name type="scientific">Lepidopterella palustris CBS 459.81</name>
    <dbReference type="NCBI Taxonomy" id="1314670"/>
    <lineage>
        <taxon>Eukaryota</taxon>
        <taxon>Fungi</taxon>
        <taxon>Dikarya</taxon>
        <taxon>Ascomycota</taxon>
        <taxon>Pezizomycotina</taxon>
        <taxon>Dothideomycetes</taxon>
        <taxon>Pleosporomycetidae</taxon>
        <taxon>Mytilinidiales</taxon>
        <taxon>Argynnaceae</taxon>
        <taxon>Lepidopterella</taxon>
    </lineage>
</organism>
<evidence type="ECO:0000256" key="3">
    <source>
        <dbReference type="ARBA" id="ARBA00022691"/>
    </source>
</evidence>
<keyword evidence="2 6" id="KW-0808">Transferase</keyword>
<dbReference type="EMBL" id="KV744919">
    <property type="protein sequence ID" value="OCK81485.1"/>
    <property type="molecule type" value="Genomic_DNA"/>
</dbReference>
<sequence length="435" mass="47847">MFSLDDNLADLAALISSSTAVITRYLEENRLPQPSFRPDAPGALPEVPEVQGARMALIEAAAKIQHLATGADDFLWQQSLVLKHDQAVIDVFNQFDVWDAVSLNQPATYASIAAKTGLSEPNLRRLMRHAMTIGLFTETAPGSEQVVHTASSYVCVRRPLWKAWIGHNIEEVAASSINLTKALRTYGDSQEPAQCAMGLTFFPDFTPEQTFFDWLSADANGGEKGWRVGRFGQAMSSMASLGLARIDHINAGFDWDSLGKATVVDIGGSIGHTAIELASKHPDLTLIIQDFASLEPQHAALVPSNLRSRISFQAHDFFTPQTVHGADVYFLKHILHDWSDHYALRILRNLIPALKPGARVIIMDGVVPPRDAVPLTVERLLTSLDLQMMTVCNSKERMAVDWMALFKEADERFDLKAIVQPPGSAAALIEVIWKG</sequence>
<dbReference type="Pfam" id="PF00891">
    <property type="entry name" value="Methyltransf_2"/>
    <property type="match status" value="1"/>
</dbReference>
<feature type="domain" description="O-methyltransferase C-terminal" evidence="4">
    <location>
        <begin position="261"/>
        <end position="409"/>
    </location>
</feature>
<keyword evidence="1 6" id="KW-0489">Methyltransferase</keyword>
<dbReference type="GO" id="GO:0032259">
    <property type="term" value="P:methylation"/>
    <property type="evidence" value="ECO:0007669"/>
    <property type="project" value="UniProtKB-KW"/>
</dbReference>
<dbReference type="InterPro" id="IPR029063">
    <property type="entry name" value="SAM-dependent_MTases_sf"/>
</dbReference>
<dbReference type="PROSITE" id="PS51683">
    <property type="entry name" value="SAM_OMT_II"/>
    <property type="match status" value="1"/>
</dbReference>
<dbReference type="SUPFAM" id="SSF53335">
    <property type="entry name" value="S-adenosyl-L-methionine-dependent methyltransferases"/>
    <property type="match status" value="1"/>
</dbReference>
<reference evidence="6 7" key="1">
    <citation type="journal article" date="2016" name="Nat. Commun.">
        <title>Ectomycorrhizal ecology is imprinted in the genome of the dominant symbiotic fungus Cenococcum geophilum.</title>
        <authorList>
            <consortium name="DOE Joint Genome Institute"/>
            <person name="Peter M."/>
            <person name="Kohler A."/>
            <person name="Ohm R.A."/>
            <person name="Kuo A."/>
            <person name="Krutzmann J."/>
            <person name="Morin E."/>
            <person name="Arend M."/>
            <person name="Barry K.W."/>
            <person name="Binder M."/>
            <person name="Choi C."/>
            <person name="Clum A."/>
            <person name="Copeland A."/>
            <person name="Grisel N."/>
            <person name="Haridas S."/>
            <person name="Kipfer T."/>
            <person name="LaButti K."/>
            <person name="Lindquist E."/>
            <person name="Lipzen A."/>
            <person name="Maire R."/>
            <person name="Meier B."/>
            <person name="Mihaltcheva S."/>
            <person name="Molinier V."/>
            <person name="Murat C."/>
            <person name="Poggeler S."/>
            <person name="Quandt C.A."/>
            <person name="Sperisen C."/>
            <person name="Tritt A."/>
            <person name="Tisserant E."/>
            <person name="Crous P.W."/>
            <person name="Henrissat B."/>
            <person name="Nehls U."/>
            <person name="Egli S."/>
            <person name="Spatafora J.W."/>
            <person name="Grigoriev I.V."/>
            <person name="Martin F.M."/>
        </authorList>
    </citation>
    <scope>NUCLEOTIDE SEQUENCE [LARGE SCALE GENOMIC DNA]</scope>
    <source>
        <strain evidence="6 7">CBS 459.81</strain>
    </source>
</reference>
<gene>
    <name evidence="6" type="ORF">K432DRAFT_381285</name>
</gene>